<dbReference type="RefSeq" id="WP_210897298.1">
    <property type="nucleotide sequence ID" value="NZ_CP071696.1"/>
</dbReference>
<keyword evidence="9" id="KW-1185">Reference proteome</keyword>
<evidence type="ECO:0000256" key="3">
    <source>
        <dbReference type="ARBA" id="ARBA00022448"/>
    </source>
</evidence>
<dbReference type="CDD" id="cd03230">
    <property type="entry name" value="ABC_DR_subfamily_A"/>
    <property type="match status" value="1"/>
</dbReference>
<evidence type="ECO:0000256" key="6">
    <source>
        <dbReference type="ARBA" id="ARBA00023251"/>
    </source>
</evidence>
<evidence type="ECO:0000256" key="4">
    <source>
        <dbReference type="ARBA" id="ARBA00022741"/>
    </source>
</evidence>
<dbReference type="GO" id="GO:0005524">
    <property type="term" value="F:ATP binding"/>
    <property type="evidence" value="ECO:0007669"/>
    <property type="project" value="UniProtKB-KW"/>
</dbReference>
<dbReference type="GO" id="GO:0046677">
    <property type="term" value="P:response to antibiotic"/>
    <property type="evidence" value="ECO:0007669"/>
    <property type="project" value="UniProtKB-KW"/>
</dbReference>
<evidence type="ECO:0000256" key="1">
    <source>
        <dbReference type="ARBA" id="ARBA00004202"/>
    </source>
</evidence>
<evidence type="ECO:0000313" key="8">
    <source>
        <dbReference type="EMBL" id="QTX04069.1"/>
    </source>
</evidence>
<dbReference type="SUPFAM" id="SSF52540">
    <property type="entry name" value="P-loop containing nucleoside triphosphate hydrolases"/>
    <property type="match status" value="1"/>
</dbReference>
<dbReference type="PANTHER" id="PTHR42711">
    <property type="entry name" value="ABC TRANSPORTER ATP-BINDING PROTEIN"/>
    <property type="match status" value="1"/>
</dbReference>
<organism evidence="8 9">
    <name type="scientific">Agromyces archimandritae</name>
    <dbReference type="NCBI Taxonomy" id="2781962"/>
    <lineage>
        <taxon>Bacteria</taxon>
        <taxon>Bacillati</taxon>
        <taxon>Actinomycetota</taxon>
        <taxon>Actinomycetes</taxon>
        <taxon>Micrococcales</taxon>
        <taxon>Microbacteriaceae</taxon>
        <taxon>Agromyces</taxon>
    </lineage>
</organism>
<comment type="similarity">
    <text evidence="2">Belongs to the ABC transporter superfamily.</text>
</comment>
<dbReference type="Proteomes" id="UP000671914">
    <property type="component" value="Chromosome"/>
</dbReference>
<protein>
    <submittedName>
        <fullName evidence="8">ABC transporter ATP-binding protein</fullName>
    </submittedName>
</protein>
<comment type="subcellular location">
    <subcellularLocation>
        <location evidence="1">Cell membrane</location>
        <topology evidence="1">Peripheral membrane protein</topology>
    </subcellularLocation>
</comment>
<evidence type="ECO:0000256" key="5">
    <source>
        <dbReference type="ARBA" id="ARBA00022840"/>
    </source>
</evidence>
<dbReference type="PROSITE" id="PS00211">
    <property type="entry name" value="ABC_TRANSPORTER_1"/>
    <property type="match status" value="1"/>
</dbReference>
<keyword evidence="4" id="KW-0547">Nucleotide-binding</keyword>
<sequence length="305" mass="32343">MTHTDPIAASARDVSLAIGRKRILEAVDLTVERGSFHGIIGPNGAGKSTLFDVLLGFRAPSGGEVRLLGRAPRPRSIELLARVGIQPQRTAFFPKLTAIEHLEAIADLFGASHRRIDTLMEALDLGPHARTRAEKLSGGERQRLAIASALVHEPEVLFLDEPTAGLDPGARRNLVELLRGADLSEMTTIYTTHYLEEAERLCDVVTILDGGRTLVTKSPAQLIGEARLGVSILLPAALHQADLAAGLPSVTGIDVGDDGVTVRTVDTARAFADLAGAGVDTANAQVRGGSLEDVFLTLTGRSYEA</sequence>
<dbReference type="AlphaFoldDB" id="A0A975INB2"/>
<reference evidence="8" key="1">
    <citation type="submission" date="2021-03" db="EMBL/GenBank/DDBJ databases">
        <title>Agromyces archimandritus sp. nov., isolated from the cockroach Archimandrita tessellata.</title>
        <authorList>
            <person name="Guzman J."/>
            <person name="Ortuzar M."/>
            <person name="Poehlein A."/>
            <person name="Daniel R."/>
            <person name="Trujillo M."/>
            <person name="Vilcinskas A."/>
        </authorList>
    </citation>
    <scope>NUCLEOTIDE SEQUENCE</scope>
    <source>
        <strain evidence="8">G127AT</strain>
    </source>
</reference>
<evidence type="ECO:0000313" key="9">
    <source>
        <dbReference type="Proteomes" id="UP000671914"/>
    </source>
</evidence>
<dbReference type="Gene3D" id="3.40.50.300">
    <property type="entry name" value="P-loop containing nucleotide triphosphate hydrolases"/>
    <property type="match status" value="1"/>
</dbReference>
<dbReference type="PANTHER" id="PTHR42711:SF5">
    <property type="entry name" value="ABC TRANSPORTER ATP-BINDING PROTEIN NATA"/>
    <property type="match status" value="1"/>
</dbReference>
<dbReference type="InterPro" id="IPR017871">
    <property type="entry name" value="ABC_transporter-like_CS"/>
</dbReference>
<dbReference type="InterPro" id="IPR003439">
    <property type="entry name" value="ABC_transporter-like_ATP-bd"/>
</dbReference>
<proteinExistence type="inferred from homology"/>
<dbReference type="Pfam" id="PF00005">
    <property type="entry name" value="ABC_tran"/>
    <property type="match status" value="1"/>
</dbReference>
<dbReference type="InterPro" id="IPR027417">
    <property type="entry name" value="P-loop_NTPase"/>
</dbReference>
<dbReference type="GO" id="GO:0005886">
    <property type="term" value="C:plasma membrane"/>
    <property type="evidence" value="ECO:0007669"/>
    <property type="project" value="UniProtKB-SubCell"/>
</dbReference>
<keyword evidence="3" id="KW-0813">Transport</keyword>
<gene>
    <name evidence="8" type="ORF">G127AT_12310</name>
</gene>
<dbReference type="EMBL" id="CP071696">
    <property type="protein sequence ID" value="QTX04069.1"/>
    <property type="molecule type" value="Genomic_DNA"/>
</dbReference>
<evidence type="ECO:0000259" key="7">
    <source>
        <dbReference type="PROSITE" id="PS50893"/>
    </source>
</evidence>
<dbReference type="InterPro" id="IPR003593">
    <property type="entry name" value="AAA+_ATPase"/>
</dbReference>
<dbReference type="GO" id="GO:0016887">
    <property type="term" value="F:ATP hydrolysis activity"/>
    <property type="evidence" value="ECO:0007669"/>
    <property type="project" value="InterPro"/>
</dbReference>
<dbReference type="SMART" id="SM00382">
    <property type="entry name" value="AAA"/>
    <property type="match status" value="1"/>
</dbReference>
<evidence type="ECO:0000256" key="2">
    <source>
        <dbReference type="ARBA" id="ARBA00005417"/>
    </source>
</evidence>
<name>A0A975INB2_9MICO</name>
<keyword evidence="6" id="KW-0046">Antibiotic resistance</keyword>
<dbReference type="PROSITE" id="PS50893">
    <property type="entry name" value="ABC_TRANSPORTER_2"/>
    <property type="match status" value="1"/>
</dbReference>
<accession>A0A975INB2</accession>
<dbReference type="InterPro" id="IPR050763">
    <property type="entry name" value="ABC_transporter_ATP-binding"/>
</dbReference>
<feature type="domain" description="ABC transporter" evidence="7">
    <location>
        <begin position="9"/>
        <end position="235"/>
    </location>
</feature>
<keyword evidence="5 8" id="KW-0067">ATP-binding</keyword>
<dbReference type="KEGG" id="aarc:G127AT_12310"/>